<evidence type="ECO:0000313" key="2">
    <source>
        <dbReference type="Proteomes" id="UP000095395"/>
    </source>
</evidence>
<sequence length="344" mass="39874">MQIHYFQRYHSKENVDTSNTMLMLSRLYNYNADKFFVMLNALILGQDETPEITFELQVAGDESVPDAIISQKSFKIVVETKLHNQFQQDQLEKHLTQFGTEEIKVLLTLDPKPMKESLMDSFGIVLKKYNADRINEIKTPIRHVNITFEQLVAAMEDIVDERDSEIMAVLDDYKKYCFDEKLIPDDGNWMRAIVVGTTLEDNLKYDFYYDQASRGYSGHGYIGLYKGKSIRAIGKLKKTIVADLVNGEVSYINESGEAATKEEIEKIKEAIVHAETEYGYNLKTIKHRYFIVEHFYPTDFKKASKNPIQKSKYFNLAEMFKSKTLPKTDEIASILDGKTWEEFH</sequence>
<evidence type="ECO:0000313" key="1">
    <source>
        <dbReference type="EMBL" id="CUN58281.1"/>
    </source>
</evidence>
<dbReference type="EMBL" id="CYYR01000004">
    <property type="protein sequence ID" value="CUN58281.1"/>
    <property type="molecule type" value="Genomic_DNA"/>
</dbReference>
<dbReference type="Proteomes" id="UP000095395">
    <property type="component" value="Unassembled WGS sequence"/>
</dbReference>
<proteinExistence type="predicted"/>
<dbReference type="RefSeq" id="WP_055301505.1">
    <property type="nucleotide sequence ID" value="NZ_CYYR01000004.1"/>
</dbReference>
<reference evidence="1 2" key="1">
    <citation type="submission" date="2015-09" db="EMBL/GenBank/DDBJ databases">
        <authorList>
            <consortium name="Pathogen Informatics"/>
        </authorList>
    </citation>
    <scope>NUCLEOTIDE SEQUENCE [LARGE SCALE GENOMIC DNA]</scope>
    <source>
        <strain evidence="1 2">2789STDY5608835</strain>
    </source>
</reference>
<protein>
    <submittedName>
        <fullName evidence="1">Uncharacterized protein</fullName>
    </submittedName>
</protein>
<organism evidence="1 2">
    <name type="scientific">Roseburia inulinivorans</name>
    <dbReference type="NCBI Taxonomy" id="360807"/>
    <lineage>
        <taxon>Bacteria</taxon>
        <taxon>Bacillati</taxon>
        <taxon>Bacillota</taxon>
        <taxon>Clostridia</taxon>
        <taxon>Lachnospirales</taxon>
        <taxon>Lachnospiraceae</taxon>
        <taxon>Roseburia</taxon>
    </lineage>
</organism>
<name>A0A173Y297_9FIRM</name>
<dbReference type="AlphaFoldDB" id="A0A173Y297"/>
<gene>
    <name evidence="1" type="ORF">ERS852392_00799</name>
</gene>
<accession>A0A173Y297</accession>